<dbReference type="Proteomes" id="UP000738349">
    <property type="component" value="Unassembled WGS sequence"/>
</dbReference>
<keyword evidence="2" id="KW-1185">Reference proteome</keyword>
<sequence>MAADAPLPRRRAGQLKSPKGTRDWTTIVIFKRHGGIHLDSPVFELQDVTEKYNEDSHLIYNLKD</sequence>
<dbReference type="EMBL" id="JAGMUV010000010">
    <property type="protein sequence ID" value="KAH7142144.1"/>
    <property type="molecule type" value="Genomic_DNA"/>
</dbReference>
<dbReference type="AlphaFoldDB" id="A0A9P9EQW2"/>
<dbReference type="InterPro" id="IPR045864">
    <property type="entry name" value="aa-tRNA-synth_II/BPL/LPL"/>
</dbReference>
<dbReference type="OrthoDB" id="1906957at2759"/>
<gene>
    <name evidence="1" type="ORF">EDB81DRAFT_948318</name>
</gene>
<organism evidence="1 2">
    <name type="scientific">Dactylonectria macrodidyma</name>
    <dbReference type="NCBI Taxonomy" id="307937"/>
    <lineage>
        <taxon>Eukaryota</taxon>
        <taxon>Fungi</taxon>
        <taxon>Dikarya</taxon>
        <taxon>Ascomycota</taxon>
        <taxon>Pezizomycotina</taxon>
        <taxon>Sordariomycetes</taxon>
        <taxon>Hypocreomycetidae</taxon>
        <taxon>Hypocreales</taxon>
        <taxon>Nectriaceae</taxon>
        <taxon>Dactylonectria</taxon>
    </lineage>
</organism>
<name>A0A9P9EQW2_9HYPO</name>
<reference evidence="1" key="1">
    <citation type="journal article" date="2021" name="Nat. Commun.">
        <title>Genetic determinants of endophytism in the Arabidopsis root mycobiome.</title>
        <authorList>
            <person name="Mesny F."/>
            <person name="Miyauchi S."/>
            <person name="Thiergart T."/>
            <person name="Pickel B."/>
            <person name="Atanasova L."/>
            <person name="Karlsson M."/>
            <person name="Huettel B."/>
            <person name="Barry K.W."/>
            <person name="Haridas S."/>
            <person name="Chen C."/>
            <person name="Bauer D."/>
            <person name="Andreopoulos W."/>
            <person name="Pangilinan J."/>
            <person name="LaButti K."/>
            <person name="Riley R."/>
            <person name="Lipzen A."/>
            <person name="Clum A."/>
            <person name="Drula E."/>
            <person name="Henrissat B."/>
            <person name="Kohler A."/>
            <person name="Grigoriev I.V."/>
            <person name="Martin F.M."/>
            <person name="Hacquard S."/>
        </authorList>
    </citation>
    <scope>NUCLEOTIDE SEQUENCE</scope>
    <source>
        <strain evidence="1">MPI-CAGE-AT-0147</strain>
    </source>
</reference>
<accession>A0A9P9EQW2</accession>
<proteinExistence type="predicted"/>
<evidence type="ECO:0000313" key="1">
    <source>
        <dbReference type="EMBL" id="KAH7142144.1"/>
    </source>
</evidence>
<dbReference type="Gene3D" id="3.30.930.10">
    <property type="entry name" value="Bira Bifunctional Protein, Domain 2"/>
    <property type="match status" value="1"/>
</dbReference>
<protein>
    <submittedName>
        <fullName evidence="1">Uncharacterized protein</fullName>
    </submittedName>
</protein>
<evidence type="ECO:0000313" key="2">
    <source>
        <dbReference type="Proteomes" id="UP000738349"/>
    </source>
</evidence>
<comment type="caution">
    <text evidence="1">The sequence shown here is derived from an EMBL/GenBank/DDBJ whole genome shotgun (WGS) entry which is preliminary data.</text>
</comment>